<evidence type="ECO:0000256" key="1">
    <source>
        <dbReference type="SAM" id="MobiDB-lite"/>
    </source>
</evidence>
<reference evidence="3 4" key="1">
    <citation type="submission" date="2023-08" db="EMBL/GenBank/DDBJ databases">
        <title>Black Yeasts Isolated from many extreme environments.</title>
        <authorList>
            <person name="Coleine C."/>
            <person name="Stajich J.E."/>
            <person name="Selbmann L."/>
        </authorList>
    </citation>
    <scope>NUCLEOTIDE SEQUENCE [LARGE SCALE GENOMIC DNA]</scope>
    <source>
        <strain evidence="3 4">CCFEE 536</strain>
    </source>
</reference>
<dbReference type="PANTHER" id="PTHR13162:SF8">
    <property type="entry name" value="CCR4-NOT TRANSCRIPTION COMPLEX SUBUNIT 1"/>
    <property type="match status" value="1"/>
</dbReference>
<feature type="non-terminal residue" evidence="3">
    <location>
        <position position="131"/>
    </location>
</feature>
<organism evidence="3 4">
    <name type="scientific">Cryomyces antarcticus</name>
    <dbReference type="NCBI Taxonomy" id="329879"/>
    <lineage>
        <taxon>Eukaryota</taxon>
        <taxon>Fungi</taxon>
        <taxon>Dikarya</taxon>
        <taxon>Ascomycota</taxon>
        <taxon>Pezizomycotina</taxon>
        <taxon>Dothideomycetes</taxon>
        <taxon>Dothideomycetes incertae sedis</taxon>
        <taxon>Cryomyces</taxon>
    </lineage>
</organism>
<dbReference type="PANTHER" id="PTHR13162">
    <property type="entry name" value="CCR4-NOT TRANSCRIPTION COMPLEX"/>
    <property type="match status" value="1"/>
</dbReference>
<evidence type="ECO:0000313" key="4">
    <source>
        <dbReference type="Proteomes" id="UP001357485"/>
    </source>
</evidence>
<dbReference type="InterPro" id="IPR024557">
    <property type="entry name" value="CNOT1_dom_4"/>
</dbReference>
<sequence length="131" mass="14512">MFVNDNLDTVCSLVEQAAENQSMAEIDTQIEEALERRRRHQATRPNEQFISPNLSGWALLVPPPYRQAPGGLNGEQLAIYEDFGRQSRGIPNHVNTVSQDGGRQMPDVLQDQFSSLSSLPTPAEAPAMPRP</sequence>
<feature type="region of interest" description="Disordered" evidence="1">
    <location>
        <begin position="112"/>
        <end position="131"/>
    </location>
</feature>
<dbReference type="EMBL" id="JAVRRA010028551">
    <property type="protein sequence ID" value="KAK5035826.1"/>
    <property type="molecule type" value="Genomic_DNA"/>
</dbReference>
<name>A0ABR0ITT1_9PEZI</name>
<keyword evidence="4" id="KW-1185">Reference proteome</keyword>
<feature type="region of interest" description="Disordered" evidence="1">
    <location>
        <begin position="88"/>
        <end position="107"/>
    </location>
</feature>
<gene>
    <name evidence="3" type="primary">CDC39_8</name>
    <name evidence="3" type="ORF">LTR16_011989</name>
</gene>
<accession>A0ABR0ITT1</accession>
<proteinExistence type="predicted"/>
<evidence type="ECO:0000313" key="3">
    <source>
        <dbReference type="EMBL" id="KAK5035826.1"/>
    </source>
</evidence>
<comment type="caution">
    <text evidence="3">The sequence shown here is derived from an EMBL/GenBank/DDBJ whole genome shotgun (WGS) entry which is preliminary data.</text>
</comment>
<evidence type="ECO:0000259" key="2">
    <source>
        <dbReference type="Pfam" id="PF12842"/>
    </source>
</evidence>
<dbReference type="Pfam" id="PF12842">
    <property type="entry name" value="DUF3819"/>
    <property type="match status" value="1"/>
</dbReference>
<feature type="domain" description="CCR4-NOT transcription complex subunit 1" evidence="2">
    <location>
        <begin position="1"/>
        <end position="41"/>
    </location>
</feature>
<dbReference type="InterPro" id="IPR040398">
    <property type="entry name" value="Not1"/>
</dbReference>
<dbReference type="Proteomes" id="UP001357485">
    <property type="component" value="Unassembled WGS sequence"/>
</dbReference>
<protein>
    <submittedName>
        <fullName evidence="3">CCR4-NOT core subunit cdc39</fullName>
    </submittedName>
</protein>